<gene>
    <name evidence="2" type="ORF">ACFPZF_02165</name>
</gene>
<feature type="transmembrane region" description="Helical" evidence="1">
    <location>
        <begin position="12"/>
        <end position="34"/>
    </location>
</feature>
<feature type="transmembrane region" description="Helical" evidence="1">
    <location>
        <begin position="61"/>
        <end position="80"/>
    </location>
</feature>
<reference evidence="3" key="1">
    <citation type="journal article" date="2019" name="Int. J. Syst. Evol. Microbiol.">
        <title>The Global Catalogue of Microorganisms (GCM) 10K type strain sequencing project: providing services to taxonomists for standard genome sequencing and annotation.</title>
        <authorList>
            <consortium name="The Broad Institute Genomics Platform"/>
            <consortium name="The Broad Institute Genome Sequencing Center for Infectious Disease"/>
            <person name="Wu L."/>
            <person name="Ma J."/>
        </authorList>
    </citation>
    <scope>NUCLEOTIDE SEQUENCE [LARGE SCALE GENOMIC DNA]</scope>
    <source>
        <strain evidence="3">CGMCC 4.1622</strain>
    </source>
</reference>
<keyword evidence="3" id="KW-1185">Reference proteome</keyword>
<comment type="caution">
    <text evidence="2">The sequence shown here is derived from an EMBL/GenBank/DDBJ whole genome shotgun (WGS) entry which is preliminary data.</text>
</comment>
<sequence>MLSAIDTHSTAYLYGRVIGQTAVLATGVTLAWVFTRKWRNPTALTPEELPRVTALRRKRRGLLALGLAVVCVLSFTQTYLSLRSESPYGAATATGPTDRTVGAPDTVAGYYLITGQAAADLAAKHTNNTSERFWYYSKTPGGTQPNLVFSASNAAWNPKGAAEKSQHSLDWLLVNFFAGAKVEDAKDVDAGPLGGLMRCGHTTTNNLLICRWEDASTGGTVMAPGVTDVQQASALTLQFRNAAEH</sequence>
<proteinExistence type="predicted"/>
<dbReference type="RefSeq" id="WP_346142115.1">
    <property type="nucleotide sequence ID" value="NZ_BAAAUA010000008.1"/>
</dbReference>
<keyword evidence="1" id="KW-0472">Membrane</keyword>
<accession>A0ABW0V4C5</accession>
<keyword evidence="1" id="KW-0812">Transmembrane</keyword>
<organism evidence="2 3">
    <name type="scientific">Kitasatospora cinereorecta</name>
    <dbReference type="NCBI Taxonomy" id="285560"/>
    <lineage>
        <taxon>Bacteria</taxon>
        <taxon>Bacillati</taxon>
        <taxon>Actinomycetota</taxon>
        <taxon>Actinomycetes</taxon>
        <taxon>Kitasatosporales</taxon>
        <taxon>Streptomycetaceae</taxon>
        <taxon>Kitasatospora</taxon>
    </lineage>
</organism>
<name>A0ABW0V4C5_9ACTN</name>
<evidence type="ECO:0000256" key="1">
    <source>
        <dbReference type="SAM" id="Phobius"/>
    </source>
</evidence>
<protein>
    <submittedName>
        <fullName evidence="2">Uncharacterized protein</fullName>
    </submittedName>
</protein>
<keyword evidence="1" id="KW-1133">Transmembrane helix</keyword>
<dbReference type="EMBL" id="JBHSOC010000002">
    <property type="protein sequence ID" value="MFC5640160.1"/>
    <property type="molecule type" value="Genomic_DNA"/>
</dbReference>
<dbReference type="Proteomes" id="UP001596066">
    <property type="component" value="Unassembled WGS sequence"/>
</dbReference>
<evidence type="ECO:0000313" key="2">
    <source>
        <dbReference type="EMBL" id="MFC5640160.1"/>
    </source>
</evidence>
<evidence type="ECO:0000313" key="3">
    <source>
        <dbReference type="Proteomes" id="UP001596066"/>
    </source>
</evidence>